<proteinExistence type="predicted"/>
<dbReference type="EMBL" id="KN834132">
    <property type="protein sequence ID" value="KIK11980.1"/>
    <property type="molecule type" value="Genomic_DNA"/>
</dbReference>
<gene>
    <name evidence="1" type="ORF">PISMIDRAFT_121744</name>
</gene>
<dbReference type="InterPro" id="IPR004242">
    <property type="entry name" value="Transposase_21"/>
</dbReference>
<feature type="non-terminal residue" evidence="1">
    <location>
        <position position="1"/>
    </location>
</feature>
<dbReference type="HOGENOM" id="CLU_007337_0_1_1"/>
<protein>
    <submittedName>
        <fullName evidence="1">Uncharacterized protein</fullName>
    </submittedName>
</protein>
<dbReference type="OrthoDB" id="2669721at2759"/>
<name>A0A0C9XI62_9AGAM</name>
<keyword evidence="2" id="KW-1185">Reference proteome</keyword>
<evidence type="ECO:0000313" key="1">
    <source>
        <dbReference type="EMBL" id="KIK11980.1"/>
    </source>
</evidence>
<evidence type="ECO:0000313" key="2">
    <source>
        <dbReference type="Proteomes" id="UP000054018"/>
    </source>
</evidence>
<reference evidence="1 2" key="1">
    <citation type="submission" date="2014-04" db="EMBL/GenBank/DDBJ databases">
        <authorList>
            <consortium name="DOE Joint Genome Institute"/>
            <person name="Kuo A."/>
            <person name="Kohler A."/>
            <person name="Costa M.D."/>
            <person name="Nagy L.G."/>
            <person name="Floudas D."/>
            <person name="Copeland A."/>
            <person name="Barry K.W."/>
            <person name="Cichocki N."/>
            <person name="Veneault-Fourrey C."/>
            <person name="LaButti K."/>
            <person name="Lindquist E.A."/>
            <person name="Lipzen A."/>
            <person name="Lundell T."/>
            <person name="Morin E."/>
            <person name="Murat C."/>
            <person name="Sun H."/>
            <person name="Tunlid A."/>
            <person name="Henrissat B."/>
            <person name="Grigoriev I.V."/>
            <person name="Hibbett D.S."/>
            <person name="Martin F."/>
            <person name="Nordberg H.P."/>
            <person name="Cantor M.N."/>
            <person name="Hua S.X."/>
        </authorList>
    </citation>
    <scope>NUCLEOTIDE SEQUENCE [LARGE SCALE GENOMIC DNA]</scope>
    <source>
        <strain evidence="1 2">441</strain>
    </source>
</reference>
<dbReference type="Proteomes" id="UP000054018">
    <property type="component" value="Unassembled WGS sequence"/>
</dbReference>
<sequence length="776" mass="87319">YEHRARPSIDIEALAELAVLPLMQHNMQFILALKNASLKDPTSKLTSEAIERIRNPPSHADPVNDPGTRFSISIYLALENASQLAYNHVCQAAQSTFFGSPGADRILTFHNVEKSIASYTGVISIEHDMCRNTCMAFTGPFSQLEACPTCNTSRWKEERLQGTHGRSKVAAQTFTTIPIGPQLQALYQHKDSATDMDYLRTRTMAVLQHLQEMGDIPIIDDVVMGWDYLGAVLDGDIKQRDIVLMVSIDGATLAQLYDSKESDCWMYVWIIVNLPPDKHYRKLHVRPGGFIPGPNKPKHLDSFLFPGLHHLSALQAEGLPIWNAHTNSQYLSYLYLIFTTADGPGLVYWNGMVGHSGKNGCRMYCGALSRRKTHKKHYYPALLRPRDRCAPRSDHNDIDVFNLPLGGSTKYTNNLNAIVSVRNKTQWGKMKTDTGLTKPPLLLALQPTRCLGVPLCMTTDIMHLASNISDLLISLWRGTIDHAVADDPARWPWAVLADEEVWRTHGDAVEHAGHHLPTSYDRKPRNIADKINTHYKTWEFQLYIFALAPILLYSILPTSYWANYCKLVRGFQIMCQSKLTMGELVDAHALVCSWEREFELSYYQLLEERIHFVHPCVHQVVVHLVSEAVHKGPPICTAQWTMERTIGNLGEQIRQPSKPFANLSREGVRRCQVNSLLTIMPELDDSSSGLPHGSIELGDGYALLRKRSKHAVTPRGDEATAFSQFLGPGCALPHIKKWARLRLPNGQVARSAWRELLRPPEQIRISRNVKVSGSSL</sequence>
<organism evidence="1 2">
    <name type="scientific">Pisolithus microcarpus 441</name>
    <dbReference type="NCBI Taxonomy" id="765257"/>
    <lineage>
        <taxon>Eukaryota</taxon>
        <taxon>Fungi</taxon>
        <taxon>Dikarya</taxon>
        <taxon>Basidiomycota</taxon>
        <taxon>Agaricomycotina</taxon>
        <taxon>Agaricomycetes</taxon>
        <taxon>Agaricomycetidae</taxon>
        <taxon>Boletales</taxon>
        <taxon>Sclerodermatineae</taxon>
        <taxon>Pisolithaceae</taxon>
        <taxon>Pisolithus</taxon>
    </lineage>
</organism>
<dbReference type="AlphaFoldDB" id="A0A0C9XI62"/>
<dbReference type="Pfam" id="PF02992">
    <property type="entry name" value="Transposase_21"/>
    <property type="match status" value="1"/>
</dbReference>
<reference evidence="2" key="2">
    <citation type="submission" date="2015-01" db="EMBL/GenBank/DDBJ databases">
        <title>Evolutionary Origins and Diversification of the Mycorrhizal Mutualists.</title>
        <authorList>
            <consortium name="DOE Joint Genome Institute"/>
            <consortium name="Mycorrhizal Genomics Consortium"/>
            <person name="Kohler A."/>
            <person name="Kuo A."/>
            <person name="Nagy L.G."/>
            <person name="Floudas D."/>
            <person name="Copeland A."/>
            <person name="Barry K.W."/>
            <person name="Cichocki N."/>
            <person name="Veneault-Fourrey C."/>
            <person name="LaButti K."/>
            <person name="Lindquist E.A."/>
            <person name="Lipzen A."/>
            <person name="Lundell T."/>
            <person name="Morin E."/>
            <person name="Murat C."/>
            <person name="Riley R."/>
            <person name="Ohm R."/>
            <person name="Sun H."/>
            <person name="Tunlid A."/>
            <person name="Henrissat B."/>
            <person name="Grigoriev I.V."/>
            <person name="Hibbett D.S."/>
            <person name="Martin F."/>
        </authorList>
    </citation>
    <scope>NUCLEOTIDE SEQUENCE [LARGE SCALE GENOMIC DNA]</scope>
    <source>
        <strain evidence="2">441</strain>
    </source>
</reference>
<accession>A0A0C9XI62</accession>